<dbReference type="PANTHER" id="PTHR48027">
    <property type="entry name" value="HETEROGENEOUS NUCLEAR RIBONUCLEOPROTEIN 87F-RELATED"/>
    <property type="match status" value="1"/>
</dbReference>
<evidence type="ECO:0000313" key="5">
    <source>
        <dbReference type="Proteomes" id="UP000510621"/>
    </source>
</evidence>
<dbReference type="CDD" id="cd21608">
    <property type="entry name" value="RRM2_NsCP33_like"/>
    <property type="match status" value="1"/>
</dbReference>
<evidence type="ECO:0000313" key="4">
    <source>
        <dbReference type="EMBL" id="QLQ33706.1"/>
    </source>
</evidence>
<dbReference type="SUPFAM" id="SSF54928">
    <property type="entry name" value="RNA-binding domain, RBD"/>
    <property type="match status" value="1"/>
</dbReference>
<protein>
    <submittedName>
        <fullName evidence="4">RNA-binding protein</fullName>
    </submittedName>
</protein>
<dbReference type="GO" id="GO:0003723">
    <property type="term" value="F:RNA binding"/>
    <property type="evidence" value="ECO:0007669"/>
    <property type="project" value="UniProtKB-KW"/>
</dbReference>
<dbReference type="PROSITE" id="PS50102">
    <property type="entry name" value="RRM"/>
    <property type="match status" value="1"/>
</dbReference>
<feature type="compositionally biased region" description="Basic and acidic residues" evidence="2">
    <location>
        <begin position="73"/>
        <end position="125"/>
    </location>
</feature>
<accession>A0A7L6AX34</accession>
<dbReference type="InterPro" id="IPR035979">
    <property type="entry name" value="RBD_domain_sf"/>
</dbReference>
<dbReference type="SMART" id="SM00360">
    <property type="entry name" value="RRM"/>
    <property type="match status" value="1"/>
</dbReference>
<dbReference type="InterPro" id="IPR000504">
    <property type="entry name" value="RRM_dom"/>
</dbReference>
<dbReference type="Proteomes" id="UP000510621">
    <property type="component" value="Chromosome"/>
</dbReference>
<gene>
    <name evidence="4" type="ORF">HZT40_21190</name>
</gene>
<dbReference type="Gene3D" id="3.30.70.330">
    <property type="match status" value="1"/>
</dbReference>
<organism evidence="4 5">
    <name type="scientific">Candidatus Thiothrix singaporensis</name>
    <dbReference type="NCBI Taxonomy" id="2799669"/>
    <lineage>
        <taxon>Bacteria</taxon>
        <taxon>Pseudomonadati</taxon>
        <taxon>Pseudomonadota</taxon>
        <taxon>Gammaproteobacteria</taxon>
        <taxon>Thiotrichales</taxon>
        <taxon>Thiotrichaceae</taxon>
        <taxon>Thiothrix</taxon>
    </lineage>
</organism>
<evidence type="ECO:0000259" key="3">
    <source>
        <dbReference type="PROSITE" id="PS50102"/>
    </source>
</evidence>
<dbReference type="EMBL" id="CP059265">
    <property type="protein sequence ID" value="QLQ33706.1"/>
    <property type="molecule type" value="Genomic_DNA"/>
</dbReference>
<keyword evidence="1" id="KW-0694">RNA-binding</keyword>
<proteinExistence type="predicted"/>
<feature type="region of interest" description="Disordered" evidence="2">
    <location>
        <begin position="68"/>
        <end position="125"/>
    </location>
</feature>
<dbReference type="Pfam" id="PF00076">
    <property type="entry name" value="RRM_1"/>
    <property type="match status" value="1"/>
</dbReference>
<sequence length="125" mass="13633">MNIYVGNLPYKITENELRELFGAYGDVSSVSMIKDKMTGQSKGFGFVDMPNAAEATAAINGLNEQAVQGRNIKVNEAKPREDRPRGSGDRGGFKPRSGDRDGGFRSDRGGRGGDREGGGFRRREF</sequence>
<feature type="domain" description="RRM" evidence="3">
    <location>
        <begin position="1"/>
        <end position="79"/>
    </location>
</feature>
<keyword evidence="5" id="KW-1185">Reference proteome</keyword>
<name>A0A7L6AX34_9GAMM</name>
<evidence type="ECO:0000256" key="2">
    <source>
        <dbReference type="SAM" id="MobiDB-lite"/>
    </source>
</evidence>
<reference evidence="4" key="1">
    <citation type="submission" date="2020-06" db="EMBL/GenBank/DDBJ databases">
        <title>Analysis procedures for assessing recovery of high quality, complete, closed genomes from Nanopore long read metagenome sequencing.</title>
        <authorList>
            <person name="Bessarab I."/>
            <person name="Arumugam K."/>
            <person name="Haryono M."/>
            <person name="Liu X."/>
            <person name="Roy S."/>
            <person name="Zuniga-Montanez R.E."/>
            <person name="Qiu G."/>
            <person name="Drautz-Moses D.I."/>
            <person name="Law Y.Y."/>
            <person name="Wuertz S."/>
            <person name="Lauro F.M."/>
            <person name="Huson D.H."/>
            <person name="Williams R.B."/>
        </authorList>
    </citation>
    <scope>NUCLEOTIDE SEQUENCE [LARGE SCALE GENOMIC DNA]</scope>
    <source>
        <strain evidence="4">SSD2</strain>
    </source>
</reference>
<dbReference type="InterPro" id="IPR012677">
    <property type="entry name" value="Nucleotide-bd_a/b_plait_sf"/>
</dbReference>
<dbReference type="AlphaFoldDB" id="A0A7L6AX34"/>
<dbReference type="InterPro" id="IPR048289">
    <property type="entry name" value="RRM2_NsCP33-like"/>
</dbReference>
<dbReference type="KEGG" id="this:HZT40_21190"/>
<dbReference type="InterPro" id="IPR052462">
    <property type="entry name" value="SLIRP/GR-RBP-like"/>
</dbReference>
<evidence type="ECO:0000256" key="1">
    <source>
        <dbReference type="ARBA" id="ARBA00022884"/>
    </source>
</evidence>